<name>G7W6Y4_DESOD</name>
<feature type="transmembrane region" description="Helical" evidence="8">
    <location>
        <begin position="447"/>
        <end position="470"/>
    </location>
</feature>
<evidence type="ECO:0000256" key="8">
    <source>
        <dbReference type="SAM" id="Phobius"/>
    </source>
</evidence>
<dbReference type="InterPro" id="IPR000060">
    <property type="entry name" value="BCCT_transptr"/>
</dbReference>
<evidence type="ECO:0000256" key="5">
    <source>
        <dbReference type="ARBA" id="ARBA00022692"/>
    </source>
</evidence>
<evidence type="ECO:0000313" key="9">
    <source>
        <dbReference type="EMBL" id="AET69841.1"/>
    </source>
</evidence>
<accession>G7W6Y4</accession>
<reference evidence="10" key="1">
    <citation type="submission" date="2011-11" db="EMBL/GenBank/DDBJ databases">
        <title>Complete sequence of Desulfosporosinus orientis DSM 765.</title>
        <authorList>
            <person name="Lucas S."/>
            <person name="Han J."/>
            <person name="Lapidus A."/>
            <person name="Cheng J.-F."/>
            <person name="Goodwin L."/>
            <person name="Pitluck S."/>
            <person name="Peters L."/>
            <person name="Ovchinnikova G."/>
            <person name="Teshima H."/>
            <person name="Detter J.C."/>
            <person name="Han C."/>
            <person name="Tapia R."/>
            <person name="Land M."/>
            <person name="Hauser L."/>
            <person name="Kyrpides N."/>
            <person name="Ivanova N."/>
            <person name="Pagani I."/>
            <person name="Pester M."/>
            <person name="Spring S."/>
            <person name="Ollivier B."/>
            <person name="Rattei T."/>
            <person name="Klenk H.-P."/>
            <person name="Wagner M."/>
            <person name="Loy A."/>
            <person name="Woyke T."/>
        </authorList>
    </citation>
    <scope>NUCLEOTIDE SEQUENCE [LARGE SCALE GENOMIC DNA]</scope>
    <source>
        <strain evidence="10">ATCC 19365 / DSM 765 / NCIMB 8382 / VKM B-1628</strain>
    </source>
</reference>
<dbReference type="RefSeq" id="WP_014186648.1">
    <property type="nucleotide sequence ID" value="NC_016584.1"/>
</dbReference>
<dbReference type="HOGENOM" id="CLU_010118_6_3_9"/>
<feature type="transmembrane region" description="Helical" evidence="8">
    <location>
        <begin position="149"/>
        <end position="166"/>
    </location>
</feature>
<dbReference type="Proteomes" id="UP000006346">
    <property type="component" value="Chromosome"/>
</dbReference>
<dbReference type="eggNOG" id="COG1292">
    <property type="taxonomic scope" value="Bacteria"/>
</dbReference>
<keyword evidence="4" id="KW-1003">Cell membrane</keyword>
<feature type="transmembrane region" description="Helical" evidence="8">
    <location>
        <begin position="476"/>
        <end position="496"/>
    </location>
</feature>
<keyword evidence="6 8" id="KW-1133">Transmembrane helix</keyword>
<dbReference type="PATRIC" id="fig|768706.3.peg.4495"/>
<feature type="transmembrane region" description="Helical" evidence="8">
    <location>
        <begin position="187"/>
        <end position="210"/>
    </location>
</feature>
<keyword evidence="5 8" id="KW-0812">Transmembrane</keyword>
<dbReference type="KEGG" id="dor:Desor_4423"/>
<dbReference type="EMBL" id="CP003108">
    <property type="protein sequence ID" value="AET69841.1"/>
    <property type="molecule type" value="Genomic_DNA"/>
</dbReference>
<feature type="transmembrane region" description="Helical" evidence="8">
    <location>
        <begin position="230"/>
        <end position="251"/>
    </location>
</feature>
<comment type="similarity">
    <text evidence="2">Belongs to the BCCT transporter (TC 2.A.15) family.</text>
</comment>
<evidence type="ECO:0000256" key="7">
    <source>
        <dbReference type="ARBA" id="ARBA00023136"/>
    </source>
</evidence>
<dbReference type="OrthoDB" id="9775735at2"/>
<evidence type="ECO:0000256" key="1">
    <source>
        <dbReference type="ARBA" id="ARBA00004651"/>
    </source>
</evidence>
<keyword evidence="7 8" id="KW-0472">Membrane</keyword>
<dbReference type="PANTHER" id="PTHR30047:SF7">
    <property type="entry name" value="HIGH-AFFINITY CHOLINE TRANSPORT PROTEIN"/>
    <property type="match status" value="1"/>
</dbReference>
<dbReference type="GO" id="GO:0022857">
    <property type="term" value="F:transmembrane transporter activity"/>
    <property type="evidence" value="ECO:0007669"/>
    <property type="project" value="InterPro"/>
</dbReference>
<gene>
    <name evidence="9" type="ordered locus">Desor_4423</name>
</gene>
<evidence type="ECO:0000256" key="3">
    <source>
        <dbReference type="ARBA" id="ARBA00022448"/>
    </source>
</evidence>
<evidence type="ECO:0000256" key="6">
    <source>
        <dbReference type="ARBA" id="ARBA00022989"/>
    </source>
</evidence>
<keyword evidence="10" id="KW-1185">Reference proteome</keyword>
<dbReference type="PANTHER" id="PTHR30047">
    <property type="entry name" value="HIGH-AFFINITY CHOLINE TRANSPORT PROTEIN-RELATED"/>
    <property type="match status" value="1"/>
</dbReference>
<reference evidence="9 10" key="2">
    <citation type="journal article" date="2012" name="J. Bacteriol.">
        <title>Complete genome sequences of Desulfosporosinus orientis DSM765T, Desulfosporosinus youngiae DSM17734T, Desulfosporosinus meridiei DSM13257T, and Desulfosporosinus acidiphilus DSM22704T.</title>
        <authorList>
            <person name="Pester M."/>
            <person name="Brambilla E."/>
            <person name="Alazard D."/>
            <person name="Rattei T."/>
            <person name="Weinmaier T."/>
            <person name="Han J."/>
            <person name="Lucas S."/>
            <person name="Lapidus A."/>
            <person name="Cheng J.F."/>
            <person name="Goodwin L."/>
            <person name="Pitluck S."/>
            <person name="Peters L."/>
            <person name="Ovchinnikova G."/>
            <person name="Teshima H."/>
            <person name="Detter J.C."/>
            <person name="Han C.S."/>
            <person name="Tapia R."/>
            <person name="Land M.L."/>
            <person name="Hauser L."/>
            <person name="Kyrpides N.C."/>
            <person name="Ivanova N.N."/>
            <person name="Pagani I."/>
            <person name="Huntmann M."/>
            <person name="Wei C.L."/>
            <person name="Davenport K.W."/>
            <person name="Daligault H."/>
            <person name="Chain P.S."/>
            <person name="Chen A."/>
            <person name="Mavromatis K."/>
            <person name="Markowitz V."/>
            <person name="Szeto E."/>
            <person name="Mikhailova N."/>
            <person name="Pati A."/>
            <person name="Wagner M."/>
            <person name="Woyke T."/>
            <person name="Ollivier B."/>
            <person name="Klenk H.P."/>
            <person name="Spring S."/>
            <person name="Loy A."/>
        </authorList>
    </citation>
    <scope>NUCLEOTIDE SEQUENCE [LARGE SCALE GENOMIC DNA]</scope>
    <source>
        <strain evidence="10">ATCC 19365 / DSM 765 / NCIMB 8382 / VKM B-1628</strain>
    </source>
</reference>
<feature type="transmembrane region" description="Helical" evidence="8">
    <location>
        <begin position="12"/>
        <end position="29"/>
    </location>
</feature>
<dbReference type="AlphaFoldDB" id="G7W6Y4"/>
<feature type="transmembrane region" description="Helical" evidence="8">
    <location>
        <begin position="393"/>
        <end position="426"/>
    </location>
</feature>
<protein>
    <submittedName>
        <fullName evidence="9">Choline-glycine betaine transporter</fullName>
    </submittedName>
</protein>
<feature type="transmembrane region" description="Helical" evidence="8">
    <location>
        <begin position="352"/>
        <end position="373"/>
    </location>
</feature>
<feature type="transmembrane region" description="Helical" evidence="8">
    <location>
        <begin position="49"/>
        <end position="69"/>
    </location>
</feature>
<dbReference type="GO" id="GO:0005886">
    <property type="term" value="C:plasma membrane"/>
    <property type="evidence" value="ECO:0007669"/>
    <property type="project" value="UniProtKB-SubCell"/>
</dbReference>
<dbReference type="Pfam" id="PF02028">
    <property type="entry name" value="BCCT"/>
    <property type="match status" value="1"/>
</dbReference>
<keyword evidence="3" id="KW-0813">Transport</keyword>
<proteinExistence type="inferred from homology"/>
<comment type="subcellular location">
    <subcellularLocation>
        <location evidence="1">Cell membrane</location>
        <topology evidence="1">Multi-pass membrane protein</topology>
    </subcellularLocation>
</comment>
<evidence type="ECO:0000256" key="2">
    <source>
        <dbReference type="ARBA" id="ARBA00005658"/>
    </source>
</evidence>
<feature type="transmembrane region" description="Helical" evidence="8">
    <location>
        <begin position="318"/>
        <end position="340"/>
    </location>
</feature>
<feature type="transmembrane region" description="Helical" evidence="8">
    <location>
        <begin position="89"/>
        <end position="110"/>
    </location>
</feature>
<evidence type="ECO:0000256" key="4">
    <source>
        <dbReference type="ARBA" id="ARBA00022475"/>
    </source>
</evidence>
<organism evidence="9 10">
    <name type="scientific">Desulfosporosinus orientis (strain ATCC 19365 / DSM 765 / NCIMB 8382 / VKM B-1628 / Singapore I)</name>
    <name type="common">Desulfotomaculum orientis</name>
    <dbReference type="NCBI Taxonomy" id="768706"/>
    <lineage>
        <taxon>Bacteria</taxon>
        <taxon>Bacillati</taxon>
        <taxon>Bacillota</taxon>
        <taxon>Clostridia</taxon>
        <taxon>Eubacteriales</taxon>
        <taxon>Desulfitobacteriaceae</taxon>
        <taxon>Desulfosporosinus</taxon>
    </lineage>
</organism>
<evidence type="ECO:0000313" key="10">
    <source>
        <dbReference type="Proteomes" id="UP000006346"/>
    </source>
</evidence>
<sequence>MKSNQKSINHWVFWPPFILMLATVVLNFANYDLFTNFMHTSFDWIVNNFGWFFSLTAFIFVVVAAAIAFSSVGNIRFGGENAKPEFSTWNWFAISICAGIGTGIVFWGVAEPMMHFATPPASLGIQPFSAQAALFAMSTVNLHWTITPYAMYVICAIPIALAYYNYKQPLTVSSSLYFLIGDKCQGGIGKIVDIICLYAIVGGVAGSLGTGLLQIGSGVEYVSGIKSGPLVWAVIAVLIVAAYTFSSYSGLKKGIKILSDLNTKLFFGVMLFVLLAGPTSFIPKIGIEGLGVYLGQFFEKSMFLSSVAGDQWPSWWTLFYWAIWFAFAPIVGLFLVRMTYGRTLRQFISVNLLMPAIFGMVWFAIFGGTAIHMQLSGSMDLWKSISTNGVENAIFAFFSTFPLGSIVVPVFLFIICISFITLADSMTTSIAGMSTKGLTMTDSEAPLHLKVVWGVLMGAVAWVMICFAGIDGVKMVSVLAGFPIAFLMLIMVISVVKGLWWPGSKAFFGDEKCLTDSAEKASEIN</sequence>